<dbReference type="EMBL" id="CAADJE010000018">
    <property type="protein sequence ID" value="VFS61542.1"/>
    <property type="molecule type" value="Genomic_DNA"/>
</dbReference>
<dbReference type="Proteomes" id="UP000345637">
    <property type="component" value="Unassembled WGS sequence"/>
</dbReference>
<dbReference type="AlphaFoldDB" id="A0A485AKK2"/>
<name>A0A485AKK2_RAOPL</name>
<evidence type="ECO:0000313" key="1">
    <source>
        <dbReference type="EMBL" id="VFS61542.1"/>
    </source>
</evidence>
<reference evidence="1 2" key="1">
    <citation type="submission" date="2019-03" db="EMBL/GenBank/DDBJ databases">
        <authorList>
            <consortium name="Pathogen Informatics"/>
        </authorList>
    </citation>
    <scope>NUCLEOTIDE SEQUENCE [LARGE SCALE GENOMIC DNA]</scope>
    <source>
        <strain evidence="1 2">NCTC12998</strain>
    </source>
</reference>
<accession>A0A485AKK2</accession>
<sequence length="87" mass="10223">MTKTCCCYATGNTISCCYVIRWVFNPWLSSEEAFIQRFSQPYSVQLSGLEGRWRVKQHLFDRHHGRYSRFLTPFVARAGRTKRIITG</sequence>
<proteinExistence type="predicted"/>
<evidence type="ECO:0000313" key="2">
    <source>
        <dbReference type="Proteomes" id="UP000345637"/>
    </source>
</evidence>
<protein>
    <submittedName>
        <fullName evidence="1">Uncharacterized protein</fullName>
    </submittedName>
</protein>
<gene>
    <name evidence="1" type="ORF">NCTC12998_01560</name>
</gene>
<organism evidence="1 2">
    <name type="scientific">Raoultella planticola</name>
    <name type="common">Klebsiella planticola</name>
    <dbReference type="NCBI Taxonomy" id="575"/>
    <lineage>
        <taxon>Bacteria</taxon>
        <taxon>Pseudomonadati</taxon>
        <taxon>Pseudomonadota</taxon>
        <taxon>Gammaproteobacteria</taxon>
        <taxon>Enterobacterales</taxon>
        <taxon>Enterobacteriaceae</taxon>
        <taxon>Klebsiella/Raoultella group</taxon>
        <taxon>Raoultella</taxon>
    </lineage>
</organism>